<dbReference type="AlphaFoldDB" id="A0A1J5P0D7"/>
<keyword evidence="4" id="KW-0732">Signal</keyword>
<dbReference type="GO" id="GO:0046872">
    <property type="term" value="F:metal ion binding"/>
    <property type="evidence" value="ECO:0007669"/>
    <property type="project" value="UniProtKB-KW"/>
</dbReference>
<proteinExistence type="inferred from homology"/>
<keyword evidence="3" id="KW-0479">Metal-binding</keyword>
<comment type="similarity">
    <text evidence="2">Belongs to the sulfatase family.</text>
</comment>
<dbReference type="InterPro" id="IPR000917">
    <property type="entry name" value="Sulfatase_N"/>
</dbReference>
<name>A0A1J5P0D7_9ZZZZ</name>
<evidence type="ECO:0000256" key="4">
    <source>
        <dbReference type="ARBA" id="ARBA00022729"/>
    </source>
</evidence>
<dbReference type="EMBL" id="MLJW01008494">
    <property type="protein sequence ID" value="OIQ64008.1"/>
    <property type="molecule type" value="Genomic_DNA"/>
</dbReference>
<evidence type="ECO:0000259" key="7">
    <source>
        <dbReference type="Pfam" id="PF00884"/>
    </source>
</evidence>
<evidence type="ECO:0000256" key="1">
    <source>
        <dbReference type="ARBA" id="ARBA00001913"/>
    </source>
</evidence>
<dbReference type="Pfam" id="PF00884">
    <property type="entry name" value="Sulfatase"/>
    <property type="match status" value="1"/>
</dbReference>
<dbReference type="Gene3D" id="3.30.1120.10">
    <property type="match status" value="1"/>
</dbReference>
<gene>
    <name evidence="8" type="primary">atsA_3</name>
    <name evidence="8" type="ORF">GALL_544450</name>
</gene>
<keyword evidence="6" id="KW-0106">Calcium</keyword>
<evidence type="ECO:0000313" key="8">
    <source>
        <dbReference type="EMBL" id="OIQ64008.1"/>
    </source>
</evidence>
<evidence type="ECO:0000256" key="5">
    <source>
        <dbReference type="ARBA" id="ARBA00022801"/>
    </source>
</evidence>
<evidence type="ECO:0000256" key="6">
    <source>
        <dbReference type="ARBA" id="ARBA00022837"/>
    </source>
</evidence>
<keyword evidence="5 8" id="KW-0378">Hydrolase</keyword>
<dbReference type="SUPFAM" id="SSF53649">
    <property type="entry name" value="Alkaline phosphatase-like"/>
    <property type="match status" value="1"/>
</dbReference>
<dbReference type="PANTHER" id="PTHR42693">
    <property type="entry name" value="ARYLSULFATASE FAMILY MEMBER"/>
    <property type="match status" value="1"/>
</dbReference>
<evidence type="ECO:0000256" key="2">
    <source>
        <dbReference type="ARBA" id="ARBA00008779"/>
    </source>
</evidence>
<sequence length="304" mass="34979">MYHGQDIFLSEALTLEAKKALDNARYLKVPFYLYMAHYAVHAQYKPDNRFYQYYIDQGFSKQEAEYAALLEGMDKSLGDLLDYLKKYDMMKNTIIMFMSDNGGLTLVPPRGGKPFTHNLPLKAGKGSGYEGGVREPMIVYWPGVTTPNTTNDQYLIIEDYFPTILQMAGIKDYKTVQNIDGKSFVPYLKDNSIRDSTRVLVWHFPNNWQEGAQSAKKYKIIAEKEGMGPYSAIRKGDWKLIYFYGPRRAELYNLKNDIGEHYNLAKQYQHKAAALAQQLTEILKSEKAQFPVDQASGKKLYPYQ</sequence>
<organism evidence="8">
    <name type="scientific">mine drainage metagenome</name>
    <dbReference type="NCBI Taxonomy" id="410659"/>
    <lineage>
        <taxon>unclassified sequences</taxon>
        <taxon>metagenomes</taxon>
        <taxon>ecological metagenomes</taxon>
    </lineage>
</organism>
<dbReference type="Gene3D" id="3.40.720.10">
    <property type="entry name" value="Alkaline Phosphatase, subunit A"/>
    <property type="match status" value="1"/>
</dbReference>
<comment type="caution">
    <text evidence="8">The sequence shown here is derived from an EMBL/GenBank/DDBJ whole genome shotgun (WGS) entry which is preliminary data.</text>
</comment>
<protein>
    <submittedName>
        <fullName evidence="8">Arylsulfatase</fullName>
        <ecNumber evidence="8">3.1.6.1</ecNumber>
    </submittedName>
</protein>
<reference evidence="8" key="1">
    <citation type="submission" date="2016-10" db="EMBL/GenBank/DDBJ databases">
        <title>Sequence of Gallionella enrichment culture.</title>
        <authorList>
            <person name="Poehlein A."/>
            <person name="Muehling M."/>
            <person name="Daniel R."/>
        </authorList>
    </citation>
    <scope>NUCLEOTIDE SEQUENCE</scope>
</reference>
<feature type="domain" description="Sulfatase N-terminal" evidence="7">
    <location>
        <begin position="11"/>
        <end position="170"/>
    </location>
</feature>
<dbReference type="PANTHER" id="PTHR42693:SF42">
    <property type="entry name" value="ARYLSULFATASE G"/>
    <property type="match status" value="1"/>
</dbReference>
<dbReference type="GO" id="GO:0004065">
    <property type="term" value="F:arylsulfatase activity"/>
    <property type="evidence" value="ECO:0007669"/>
    <property type="project" value="UniProtKB-EC"/>
</dbReference>
<dbReference type="InterPro" id="IPR017850">
    <property type="entry name" value="Alkaline_phosphatase_core_sf"/>
</dbReference>
<evidence type="ECO:0000256" key="3">
    <source>
        <dbReference type="ARBA" id="ARBA00022723"/>
    </source>
</evidence>
<accession>A0A1J5P0D7</accession>
<dbReference type="InterPro" id="IPR050738">
    <property type="entry name" value="Sulfatase"/>
</dbReference>
<comment type="cofactor">
    <cofactor evidence="1">
        <name>Ca(2+)</name>
        <dbReference type="ChEBI" id="CHEBI:29108"/>
    </cofactor>
</comment>
<dbReference type="EC" id="3.1.6.1" evidence="8"/>